<dbReference type="RefSeq" id="WP_077116436.1">
    <property type="nucleotide sequence ID" value="NZ_LOKT01000017.1"/>
</dbReference>
<dbReference type="STRING" id="1538463.B0T36_22005"/>
<dbReference type="Gene3D" id="3.10.450.50">
    <property type="match status" value="1"/>
</dbReference>
<evidence type="ECO:0000259" key="1">
    <source>
        <dbReference type="Pfam" id="PF13577"/>
    </source>
</evidence>
<dbReference type="InterPro" id="IPR037401">
    <property type="entry name" value="SnoaL-like"/>
</dbReference>
<dbReference type="OrthoDB" id="981191at2"/>
<reference evidence="2 3" key="1">
    <citation type="journal article" date="2016" name="Antonie Van Leeuwenhoek">
        <title>Nocardia donostiensis sp. nov., isolated from human respiratory specimens.</title>
        <authorList>
            <person name="Ercibengoa M."/>
            <person name="Bell M."/>
            <person name="Marimon J.M."/>
            <person name="Humrighouse B."/>
            <person name="Klenk H.P."/>
            <person name="Potter G."/>
            <person name="Perez-Trallero E."/>
        </authorList>
    </citation>
    <scope>NUCLEOTIDE SEQUENCE [LARGE SCALE GENOMIC DNA]</scope>
    <source>
        <strain evidence="2 3">X1655</strain>
    </source>
</reference>
<name>A0A1V2THF2_9NOCA</name>
<evidence type="ECO:0000313" key="3">
    <source>
        <dbReference type="Proteomes" id="UP000188836"/>
    </source>
</evidence>
<protein>
    <recommendedName>
        <fullName evidence="1">SnoaL-like domain-containing protein</fullName>
    </recommendedName>
</protein>
<organism evidence="2 3">
    <name type="scientific">Nocardia donostiensis</name>
    <dbReference type="NCBI Taxonomy" id="1538463"/>
    <lineage>
        <taxon>Bacteria</taxon>
        <taxon>Bacillati</taxon>
        <taxon>Actinomycetota</taxon>
        <taxon>Actinomycetes</taxon>
        <taxon>Mycobacteriales</taxon>
        <taxon>Nocardiaceae</taxon>
        <taxon>Nocardia</taxon>
    </lineage>
</organism>
<gene>
    <name evidence="2" type="ORF">B0T46_09950</name>
</gene>
<dbReference type="SUPFAM" id="SSF54427">
    <property type="entry name" value="NTF2-like"/>
    <property type="match status" value="1"/>
</dbReference>
<feature type="domain" description="SnoaL-like" evidence="1">
    <location>
        <begin position="4"/>
        <end position="125"/>
    </location>
</feature>
<dbReference type="AlphaFoldDB" id="A0A1V2THF2"/>
<evidence type="ECO:0000313" key="2">
    <source>
        <dbReference type="EMBL" id="ONM48956.1"/>
    </source>
</evidence>
<comment type="caution">
    <text evidence="2">The sequence shown here is derived from an EMBL/GenBank/DDBJ whole genome shotgun (WGS) entry which is preliminary data.</text>
</comment>
<sequence length="143" mass="16249">MDIQTIADRMAITDLLTRYAHAVDTKDWGLYRTVFTPDARIDYSTAGGPNGDLDTVVEQLSKALELFERTQHFISNIGVDLDGDRARVRAMFLNPMIVSPGRRFYCGGWYHHELVRTSDGWRSTSLVEESAWFDGLEEAFAQN</sequence>
<dbReference type="EMBL" id="MUMY01000007">
    <property type="protein sequence ID" value="ONM48956.1"/>
    <property type="molecule type" value="Genomic_DNA"/>
</dbReference>
<keyword evidence="3" id="KW-1185">Reference proteome</keyword>
<dbReference type="Pfam" id="PF13577">
    <property type="entry name" value="SnoaL_4"/>
    <property type="match status" value="1"/>
</dbReference>
<accession>A0A1V2THF2</accession>
<proteinExistence type="predicted"/>
<dbReference type="Proteomes" id="UP000188836">
    <property type="component" value="Unassembled WGS sequence"/>
</dbReference>
<dbReference type="InterPro" id="IPR032710">
    <property type="entry name" value="NTF2-like_dom_sf"/>
</dbReference>